<evidence type="ECO:0000313" key="1">
    <source>
        <dbReference type="EMBL" id="MCW3806246.1"/>
    </source>
</evidence>
<sequence length="41" mass="4786">MAEDLFGSLKKCRVMDCKSDSFGMDLIVDVFLLCEYRLKKH</sequence>
<evidence type="ECO:0000313" key="2">
    <source>
        <dbReference type="Proteomes" id="UP001207408"/>
    </source>
</evidence>
<keyword evidence="2" id="KW-1185">Reference proteome</keyword>
<accession>A0AAE3MEF1</accession>
<evidence type="ECO:0008006" key="3">
    <source>
        <dbReference type="Google" id="ProtNLM"/>
    </source>
</evidence>
<name>A0AAE3MEF1_9BACT</name>
<organism evidence="1 2">
    <name type="scientific">Plebeiibacterium marinum</name>
    <dbReference type="NCBI Taxonomy" id="2992111"/>
    <lineage>
        <taxon>Bacteria</taxon>
        <taxon>Pseudomonadati</taxon>
        <taxon>Bacteroidota</taxon>
        <taxon>Bacteroidia</taxon>
        <taxon>Marinilabiliales</taxon>
        <taxon>Marinilabiliaceae</taxon>
        <taxon>Plebeiibacterium</taxon>
    </lineage>
</organism>
<proteinExistence type="predicted"/>
<dbReference type="RefSeq" id="WP_301199618.1">
    <property type="nucleotide sequence ID" value="NZ_JAPDPI010000021.1"/>
</dbReference>
<reference evidence="1" key="1">
    <citation type="submission" date="2022-10" db="EMBL/GenBank/DDBJ databases">
        <authorList>
            <person name="Yu W.X."/>
        </authorList>
    </citation>
    <scope>NUCLEOTIDE SEQUENCE</scope>
    <source>
        <strain evidence="1">D04</strain>
    </source>
</reference>
<protein>
    <recommendedName>
        <fullName evidence="3">Transposase</fullName>
    </recommendedName>
</protein>
<dbReference type="EMBL" id="JAPDPI010000021">
    <property type="protein sequence ID" value="MCW3806246.1"/>
    <property type="molecule type" value="Genomic_DNA"/>
</dbReference>
<dbReference type="Proteomes" id="UP001207408">
    <property type="component" value="Unassembled WGS sequence"/>
</dbReference>
<dbReference type="AlphaFoldDB" id="A0AAE3MEF1"/>
<gene>
    <name evidence="1" type="ORF">OM074_11470</name>
</gene>
<comment type="caution">
    <text evidence="1">The sequence shown here is derived from an EMBL/GenBank/DDBJ whole genome shotgun (WGS) entry which is preliminary data.</text>
</comment>